<organism evidence="1 2">
    <name type="scientific">Elysia crispata</name>
    <name type="common">lettuce slug</name>
    <dbReference type="NCBI Taxonomy" id="231223"/>
    <lineage>
        <taxon>Eukaryota</taxon>
        <taxon>Metazoa</taxon>
        <taxon>Spiralia</taxon>
        <taxon>Lophotrochozoa</taxon>
        <taxon>Mollusca</taxon>
        <taxon>Gastropoda</taxon>
        <taxon>Heterobranchia</taxon>
        <taxon>Euthyneura</taxon>
        <taxon>Panpulmonata</taxon>
        <taxon>Sacoglossa</taxon>
        <taxon>Placobranchoidea</taxon>
        <taxon>Plakobranchidae</taxon>
        <taxon>Elysia</taxon>
    </lineage>
</organism>
<accession>A0AAE1CQY2</accession>
<name>A0AAE1CQY2_9GAST</name>
<proteinExistence type="predicted"/>
<dbReference type="AlphaFoldDB" id="A0AAE1CQY2"/>
<evidence type="ECO:0000313" key="1">
    <source>
        <dbReference type="EMBL" id="KAK3729586.1"/>
    </source>
</evidence>
<evidence type="ECO:0000313" key="2">
    <source>
        <dbReference type="Proteomes" id="UP001283361"/>
    </source>
</evidence>
<sequence length="76" mass="8505">MATMIPVRNNTRLFRRSPDKNIYAVLMFAVPKQPGLNEMCGCARDERKAGGEEIRLAEASSPFLADTLRLPLSRPD</sequence>
<protein>
    <submittedName>
        <fullName evidence="1">Uncharacterized protein</fullName>
    </submittedName>
</protein>
<comment type="caution">
    <text evidence="1">The sequence shown here is derived from an EMBL/GenBank/DDBJ whole genome shotgun (WGS) entry which is preliminary data.</text>
</comment>
<keyword evidence="2" id="KW-1185">Reference proteome</keyword>
<dbReference type="Proteomes" id="UP001283361">
    <property type="component" value="Unassembled WGS sequence"/>
</dbReference>
<dbReference type="EMBL" id="JAWDGP010007137">
    <property type="protein sequence ID" value="KAK3729586.1"/>
    <property type="molecule type" value="Genomic_DNA"/>
</dbReference>
<reference evidence="1" key="1">
    <citation type="journal article" date="2023" name="G3 (Bethesda)">
        <title>A reference genome for the long-term kleptoplast-retaining sea slug Elysia crispata morphotype clarki.</title>
        <authorList>
            <person name="Eastman K.E."/>
            <person name="Pendleton A.L."/>
            <person name="Shaikh M.A."/>
            <person name="Suttiyut T."/>
            <person name="Ogas R."/>
            <person name="Tomko P."/>
            <person name="Gavelis G."/>
            <person name="Widhalm J.R."/>
            <person name="Wisecaver J.H."/>
        </authorList>
    </citation>
    <scope>NUCLEOTIDE SEQUENCE</scope>
    <source>
        <strain evidence="1">ECLA1</strain>
    </source>
</reference>
<gene>
    <name evidence="1" type="ORF">RRG08_056913</name>
</gene>